<evidence type="ECO:0000313" key="2">
    <source>
        <dbReference type="EMBL" id="OGL98991.1"/>
    </source>
</evidence>
<reference evidence="2 3" key="1">
    <citation type="journal article" date="2016" name="Nat. Commun.">
        <title>Thousands of microbial genomes shed light on interconnected biogeochemical processes in an aquifer system.</title>
        <authorList>
            <person name="Anantharaman K."/>
            <person name="Brown C.T."/>
            <person name="Hug L.A."/>
            <person name="Sharon I."/>
            <person name="Castelle C.J."/>
            <person name="Probst A.J."/>
            <person name="Thomas B.C."/>
            <person name="Singh A."/>
            <person name="Wilkins M.J."/>
            <person name="Karaoz U."/>
            <person name="Brodie E.L."/>
            <person name="Williams K.H."/>
            <person name="Hubbard S.S."/>
            <person name="Banfield J.F."/>
        </authorList>
    </citation>
    <scope>NUCLEOTIDE SEQUENCE [LARGE SCALE GENOMIC DNA]</scope>
</reference>
<protein>
    <submittedName>
        <fullName evidence="2">Uncharacterized protein</fullName>
    </submittedName>
</protein>
<dbReference type="Pfam" id="PF14885">
    <property type="entry name" value="GHL15"/>
    <property type="match status" value="1"/>
</dbReference>
<proteinExistence type="predicted"/>
<dbReference type="Proteomes" id="UP000177331">
    <property type="component" value="Unassembled WGS sequence"/>
</dbReference>
<dbReference type="PANTHER" id="PTHR44103:SF1">
    <property type="entry name" value="PROPROTEIN CONVERTASE P"/>
    <property type="match status" value="1"/>
</dbReference>
<dbReference type="InterPro" id="IPR013517">
    <property type="entry name" value="FG-GAP"/>
</dbReference>
<evidence type="ECO:0000313" key="3">
    <source>
        <dbReference type="Proteomes" id="UP000177331"/>
    </source>
</evidence>
<accession>A0A1F7W870</accession>
<organism evidence="2 3">
    <name type="scientific">Candidatus Uhrbacteria bacterium RIFOXYB2_FULL_45_11</name>
    <dbReference type="NCBI Taxonomy" id="1802421"/>
    <lineage>
        <taxon>Bacteria</taxon>
        <taxon>Candidatus Uhriibacteriota</taxon>
    </lineage>
</organism>
<dbReference type="Pfam" id="PF13517">
    <property type="entry name" value="FG-GAP_3"/>
    <property type="match status" value="1"/>
</dbReference>
<dbReference type="InterPro" id="IPR029455">
    <property type="entry name" value="GHL15"/>
</dbReference>
<dbReference type="SUPFAM" id="SSF69318">
    <property type="entry name" value="Integrin alpha N-terminal domain"/>
    <property type="match status" value="1"/>
</dbReference>
<gene>
    <name evidence="2" type="ORF">A2318_03810</name>
</gene>
<name>A0A1F7W870_9BACT</name>
<dbReference type="AlphaFoldDB" id="A0A1F7W870"/>
<dbReference type="InterPro" id="IPR028994">
    <property type="entry name" value="Integrin_alpha_N"/>
</dbReference>
<dbReference type="PANTHER" id="PTHR44103">
    <property type="entry name" value="PROPROTEIN CONVERTASE P"/>
    <property type="match status" value="1"/>
</dbReference>
<dbReference type="EMBL" id="MGFD01000016">
    <property type="protein sequence ID" value="OGL98991.1"/>
    <property type="molecule type" value="Genomic_DNA"/>
</dbReference>
<comment type="caution">
    <text evidence="2">The sequence shown here is derived from an EMBL/GenBank/DDBJ whole genome shotgun (WGS) entry which is preliminary data.</text>
</comment>
<evidence type="ECO:0000256" key="1">
    <source>
        <dbReference type="ARBA" id="ARBA00022729"/>
    </source>
</evidence>
<dbReference type="STRING" id="1802421.A2318_03810"/>
<dbReference type="Gene3D" id="2.130.10.130">
    <property type="entry name" value="Integrin alpha, N-terminal"/>
    <property type="match status" value="1"/>
</dbReference>
<sequence length="674" mass="74440">MKRTLVLLLIITFTCGVLLKTTNAFNQPNSFVRTANYFLLSGTELEKPETIQALAQFNLIVIPLEAQVYNKDFFKAIRSQNKNIIILAYVPTVSWNDLYWTDPLHQAQYPDIQSDWWLRDANGNQVSVWPNTRALNLNSGWSTYLAHYVKNNVLSTGLWDGIFYDEVQDSISWVGTTDVDKNGLNDSAATADQLWAKKYTELFAQTRALIGNEAIMITNGSSNPAFAPYVNGRMFETFPSSTNNLAEWKGATQDYLSQAKRVGYQNVDIINVNSENTGIKDNYQKVRFGITTTLLGNGYFGFDFGTQSHNQLWTYDEFPIALGAPKTSLMNVFDSAKTVIDQGVWQRDFERGRVVVNATANTITVPLNGDFEKIHGTQDPAINDGSVISEITLAAKDGIILLRPIDKIINTPFRNGAFARIFDASGKTTRTGFFAYDNQFKGGIQIEHIDWNHDGRLDTIVADQSTVRLYDADGTLFSSFTPYGNTYKNGVNIAVAPLEKNGEYKIVTGTLHDKAIVKIFDLTGKIVHEGFHAYDKNFQGGVNIAIADLNGDGSKQIITAAAANGGAHIRIFNKDGKLLSPGFFAYDKKFRGGAYVAAGDVDGDKKDDIVTGMGIGGVPEIRVYDKTGRLKKAFLASQTTKKTGIKIAVTDLDGNDISEIIALTTDVFTLSVFK</sequence>
<keyword evidence="1" id="KW-0732">Signal</keyword>